<evidence type="ECO:0008006" key="5">
    <source>
        <dbReference type="Google" id="ProtNLM"/>
    </source>
</evidence>
<dbReference type="Proteomes" id="UP001598448">
    <property type="component" value="Unassembled WGS sequence"/>
</dbReference>
<keyword evidence="4" id="KW-1185">Reference proteome</keyword>
<accession>A0ABW6FRW8</accession>
<evidence type="ECO:0000313" key="3">
    <source>
        <dbReference type="EMBL" id="MFD5102427.1"/>
    </source>
</evidence>
<name>A0ABW6FRW8_9ACTN</name>
<feature type="transmembrane region" description="Helical" evidence="2">
    <location>
        <begin position="9"/>
        <end position="27"/>
    </location>
</feature>
<evidence type="ECO:0000256" key="1">
    <source>
        <dbReference type="SAM" id="MobiDB-lite"/>
    </source>
</evidence>
<feature type="region of interest" description="Disordered" evidence="1">
    <location>
        <begin position="64"/>
        <end position="116"/>
    </location>
</feature>
<dbReference type="EMBL" id="JBHXIJ010000244">
    <property type="protein sequence ID" value="MFD5102427.1"/>
    <property type="molecule type" value="Genomic_DNA"/>
</dbReference>
<gene>
    <name evidence="3" type="ORF">ACFWJN_26150</name>
</gene>
<feature type="transmembrane region" description="Helical" evidence="2">
    <location>
        <begin position="33"/>
        <end position="53"/>
    </location>
</feature>
<sequence>MPRPTAAQFAYGSATVVFSTVAMLLLSGTATGVGVAVIALAALALGLLVSLTVPTVKAARTVRDANDAAASGTPTEAVRPESAEPAGSEARVPGPRSVSARSSRAHSAVGGHSLRG</sequence>
<keyword evidence="2" id="KW-0812">Transmembrane</keyword>
<keyword evidence="2" id="KW-0472">Membrane</keyword>
<keyword evidence="2" id="KW-1133">Transmembrane helix</keyword>
<reference evidence="3 4" key="1">
    <citation type="submission" date="2024-09" db="EMBL/GenBank/DDBJ databases">
        <title>The Natural Products Discovery Center: Release of the First 8490 Sequenced Strains for Exploring Actinobacteria Biosynthetic Diversity.</title>
        <authorList>
            <person name="Kalkreuter E."/>
            <person name="Kautsar S.A."/>
            <person name="Yang D."/>
            <person name="Bader C.D."/>
            <person name="Teijaro C.N."/>
            <person name="Fluegel L."/>
            <person name="Davis C.M."/>
            <person name="Simpson J.R."/>
            <person name="Lauterbach L."/>
            <person name="Steele A.D."/>
            <person name="Gui C."/>
            <person name="Meng S."/>
            <person name="Li G."/>
            <person name="Viehrig K."/>
            <person name="Ye F."/>
            <person name="Su P."/>
            <person name="Kiefer A.F."/>
            <person name="Nichols A."/>
            <person name="Cepeda A.J."/>
            <person name="Yan W."/>
            <person name="Fan B."/>
            <person name="Jiang Y."/>
            <person name="Adhikari A."/>
            <person name="Zheng C.-J."/>
            <person name="Schuster L."/>
            <person name="Cowan T.M."/>
            <person name="Smanski M.J."/>
            <person name="Chevrette M.G."/>
            <person name="De Carvalho L.P.S."/>
            <person name="Shen B."/>
        </authorList>
    </citation>
    <scope>NUCLEOTIDE SEQUENCE [LARGE SCALE GENOMIC DNA]</scope>
    <source>
        <strain evidence="3 4">NPDC058348</strain>
    </source>
</reference>
<comment type="caution">
    <text evidence="3">The sequence shown here is derived from an EMBL/GenBank/DDBJ whole genome shotgun (WGS) entry which is preliminary data.</text>
</comment>
<protein>
    <recommendedName>
        <fullName evidence="5">Secreted protein</fullName>
    </recommendedName>
</protein>
<organism evidence="3 4">
    <name type="scientific">Streptomyces albidochromogenes</name>
    <dbReference type="NCBI Taxonomy" id="329524"/>
    <lineage>
        <taxon>Bacteria</taxon>
        <taxon>Bacillati</taxon>
        <taxon>Actinomycetota</taxon>
        <taxon>Actinomycetes</taxon>
        <taxon>Kitasatosporales</taxon>
        <taxon>Streptomycetaceae</taxon>
        <taxon>Streptomyces</taxon>
    </lineage>
</organism>
<evidence type="ECO:0000313" key="4">
    <source>
        <dbReference type="Proteomes" id="UP001598448"/>
    </source>
</evidence>
<feature type="compositionally biased region" description="Low complexity" evidence="1">
    <location>
        <begin position="92"/>
        <end position="116"/>
    </location>
</feature>
<proteinExistence type="predicted"/>
<evidence type="ECO:0000256" key="2">
    <source>
        <dbReference type="SAM" id="Phobius"/>
    </source>
</evidence>
<dbReference type="RefSeq" id="WP_386719320.1">
    <property type="nucleotide sequence ID" value="NZ_JBHXIJ010000244.1"/>
</dbReference>